<keyword evidence="3" id="KW-1185">Reference proteome</keyword>
<protein>
    <submittedName>
        <fullName evidence="2">Uncharacterized protein</fullName>
    </submittedName>
</protein>
<feature type="compositionally biased region" description="Basic and acidic residues" evidence="1">
    <location>
        <begin position="377"/>
        <end position="388"/>
    </location>
</feature>
<accession>A0A3M0KVZ1</accession>
<dbReference type="Proteomes" id="UP000269221">
    <property type="component" value="Unassembled WGS sequence"/>
</dbReference>
<evidence type="ECO:0000313" key="2">
    <source>
        <dbReference type="EMBL" id="RMC16861.1"/>
    </source>
</evidence>
<comment type="caution">
    <text evidence="2">The sequence shown here is derived from an EMBL/GenBank/DDBJ whole genome shotgun (WGS) entry which is preliminary data.</text>
</comment>
<feature type="region of interest" description="Disordered" evidence="1">
    <location>
        <begin position="373"/>
        <end position="428"/>
    </location>
</feature>
<dbReference type="STRING" id="333673.A0A3M0KVZ1"/>
<organism evidence="2 3">
    <name type="scientific">Hirundo rustica rustica</name>
    <dbReference type="NCBI Taxonomy" id="333673"/>
    <lineage>
        <taxon>Eukaryota</taxon>
        <taxon>Metazoa</taxon>
        <taxon>Chordata</taxon>
        <taxon>Craniata</taxon>
        <taxon>Vertebrata</taxon>
        <taxon>Euteleostomi</taxon>
        <taxon>Archelosauria</taxon>
        <taxon>Archosauria</taxon>
        <taxon>Dinosauria</taxon>
        <taxon>Saurischia</taxon>
        <taxon>Theropoda</taxon>
        <taxon>Coelurosauria</taxon>
        <taxon>Aves</taxon>
        <taxon>Neognathae</taxon>
        <taxon>Neoaves</taxon>
        <taxon>Telluraves</taxon>
        <taxon>Australaves</taxon>
        <taxon>Passeriformes</taxon>
        <taxon>Sylvioidea</taxon>
        <taxon>Hirundinidae</taxon>
        <taxon>Hirundo</taxon>
    </lineage>
</organism>
<evidence type="ECO:0000313" key="3">
    <source>
        <dbReference type="Proteomes" id="UP000269221"/>
    </source>
</evidence>
<evidence type="ECO:0000256" key="1">
    <source>
        <dbReference type="SAM" id="MobiDB-lite"/>
    </source>
</evidence>
<feature type="region of interest" description="Disordered" evidence="1">
    <location>
        <begin position="176"/>
        <end position="206"/>
    </location>
</feature>
<dbReference type="OrthoDB" id="9219042at2759"/>
<dbReference type="EMBL" id="QRBI01000100">
    <property type="protein sequence ID" value="RMC16861.1"/>
    <property type="molecule type" value="Genomic_DNA"/>
</dbReference>
<reference evidence="2 3" key="1">
    <citation type="submission" date="2018-07" db="EMBL/GenBank/DDBJ databases">
        <title>A high quality draft genome assembly of the barn swallow (H. rustica rustica).</title>
        <authorList>
            <person name="Formenti G."/>
            <person name="Chiara M."/>
            <person name="Poveda L."/>
            <person name="Francoijs K.-J."/>
            <person name="Bonisoli-Alquati A."/>
            <person name="Canova L."/>
            <person name="Gianfranceschi L."/>
            <person name="Horner D.S."/>
            <person name="Saino N."/>
        </authorList>
    </citation>
    <scope>NUCLEOTIDE SEQUENCE [LARGE SCALE GENOMIC DNA]</scope>
    <source>
        <strain evidence="2">Chelidonia</strain>
        <tissue evidence="2">Blood</tissue>
    </source>
</reference>
<name>A0A3M0KVZ1_HIRRU</name>
<feature type="compositionally biased region" description="Pro residues" evidence="1">
    <location>
        <begin position="392"/>
        <end position="411"/>
    </location>
</feature>
<gene>
    <name evidence="2" type="ORF">DUI87_06114</name>
</gene>
<dbReference type="AlphaFoldDB" id="A0A3M0KVZ1"/>
<sequence length="428" mass="47109">MSKTVSSVLVVNKNGGDVGKDEARKPYKYDCLDSENVKPVSEIELKELEAITDVVATLGELVAIITPPCRSTWPLLYPRSLCADLRRFTCRLHEALKRHSVTFLRQRSVTPLGQAVAALRATPGATWADVRAAVKGWRKSVYELEDSWYWLVEDAANLLDYWKNKVTTEATTKATATAQAGDLQDESTSWETAGDNPVAAAQQPPVPPDKDKLDLMLDAHFARVDAAEKAMEEAMVATSQAGTATRRGQQVEVAVGLLGRLVVECDRADQLSWELHDQLDDMEAALEGKKEVPTDVPEALVVAVDKFQQLWEASSRQNKRHLLRRLEVIYHLLLSPYGSSGGPGGHSVAKSQEESEYANVWVTRPGGEVLLFPLNEGGRKKDRSKEEEALLIPPPYIPPQKPQIPDAPPMGPQEAGSNPEPPEEVQDP</sequence>
<proteinExistence type="predicted"/>